<keyword evidence="3" id="KW-1185">Reference proteome</keyword>
<feature type="binding site" evidence="1">
    <location>
        <position position="187"/>
    </location>
    <ligand>
        <name>Zn(2+)</name>
        <dbReference type="ChEBI" id="CHEBI:29105"/>
    </ligand>
</feature>
<dbReference type="InterPro" id="IPR005019">
    <property type="entry name" value="Adenine_glyco"/>
</dbReference>
<evidence type="ECO:0000256" key="1">
    <source>
        <dbReference type="PIRSR" id="PIRSR605019-1"/>
    </source>
</evidence>
<dbReference type="GO" id="GO:0008725">
    <property type="term" value="F:DNA-3-methyladenine glycosylase activity"/>
    <property type="evidence" value="ECO:0007669"/>
    <property type="project" value="InterPro"/>
</dbReference>
<feature type="binding site" evidence="1">
    <location>
        <position position="10"/>
    </location>
    <ligand>
        <name>Zn(2+)</name>
        <dbReference type="ChEBI" id="CHEBI:29105"/>
    </ligand>
</feature>
<dbReference type="AlphaFoldDB" id="K7YQM4"/>
<feature type="binding site" evidence="1">
    <location>
        <position position="191"/>
    </location>
    <ligand>
        <name>Zn(2+)</name>
        <dbReference type="ChEBI" id="CHEBI:29105"/>
    </ligand>
</feature>
<dbReference type="Proteomes" id="UP000010077">
    <property type="component" value="Chromosome"/>
</dbReference>
<dbReference type="Gene3D" id="1.10.340.30">
    <property type="entry name" value="Hypothetical protein, domain 2"/>
    <property type="match status" value="1"/>
</dbReference>
<dbReference type="GO" id="GO:0046872">
    <property type="term" value="F:metal ion binding"/>
    <property type="evidence" value="ECO:0007669"/>
    <property type="project" value="UniProtKB-KW"/>
</dbReference>
<dbReference type="PANTHER" id="PTHR30037">
    <property type="entry name" value="DNA-3-METHYLADENINE GLYCOSYLASE 1"/>
    <property type="match status" value="1"/>
</dbReference>
<sequence length="214" mass="24656">MMIDGITSCCSLLGMPYDYVTYHNNEWGRPVFADNLLFEAICLESFQSGLSWLTVLRKRDALRLSFAGFDFYNVAKFGDAEVKKILNDKKIIRHQGKIRSTINNAQRAVQLVEEAGSLAAFVWSFEPNRNLEQKQLDEDEMLIFNKPDNRWKASISLSQALKKRGWKFLGPRTVYSFMQSVGIINDHLKKCAFWTVCQQEKALFRVPLACKPME</sequence>
<protein>
    <submittedName>
        <fullName evidence="2">Methyladenine glycosylase family protein</fullName>
    </submittedName>
</protein>
<dbReference type="PATRIC" id="fig|1193729.4.peg.362"/>
<dbReference type="EMBL" id="CP003539">
    <property type="protein sequence ID" value="AFX98849.1"/>
    <property type="molecule type" value="Genomic_DNA"/>
</dbReference>
<dbReference type="GO" id="GO:0006284">
    <property type="term" value="P:base-excision repair"/>
    <property type="evidence" value="ECO:0007669"/>
    <property type="project" value="InterPro"/>
</dbReference>
<dbReference type="STRING" id="1193729.A1OE_661"/>
<reference evidence="2 3" key="1">
    <citation type="journal article" date="2012" name="Proc. Natl. Acad. Sci. U.S.A.">
        <title>Genome streamlining and chemical defense in a coral reef symbiosis.</title>
        <authorList>
            <person name="Kwan J.C."/>
            <person name="Donia M.S."/>
            <person name="Han A.W."/>
            <person name="Hirose E."/>
            <person name="Haygood M.G."/>
            <person name="Schmidt E.W."/>
        </authorList>
    </citation>
    <scope>NUCLEOTIDE SEQUENCE [LARGE SCALE GENOMIC DNA]</scope>
    <source>
        <strain evidence="2 3">L2</strain>
    </source>
</reference>
<proteinExistence type="predicted"/>
<dbReference type="HOGENOM" id="CLU_083758_2_0_5"/>
<organism evidence="2 3">
    <name type="scientific">Candidatus Endolissoclinum faulkneri L2</name>
    <dbReference type="NCBI Taxonomy" id="1193729"/>
    <lineage>
        <taxon>Bacteria</taxon>
        <taxon>Pseudomonadati</taxon>
        <taxon>Pseudomonadota</taxon>
        <taxon>Alphaproteobacteria</taxon>
        <taxon>Rhodospirillales</taxon>
        <taxon>Rhodospirillaceae</taxon>
        <taxon>Candidatus Endolissoclinum</taxon>
    </lineage>
</organism>
<keyword evidence="1" id="KW-0479">Metal-binding</keyword>
<evidence type="ECO:0000313" key="2">
    <source>
        <dbReference type="EMBL" id="AFX98849.1"/>
    </source>
</evidence>
<gene>
    <name evidence="2" type="ORF">A1OE_661</name>
</gene>
<dbReference type="eggNOG" id="COG2818">
    <property type="taxonomic scope" value="Bacteria"/>
</dbReference>
<dbReference type="SUPFAM" id="SSF48150">
    <property type="entry name" value="DNA-glycosylase"/>
    <property type="match status" value="1"/>
</dbReference>
<dbReference type="PANTHER" id="PTHR30037:SF4">
    <property type="entry name" value="DNA-3-METHYLADENINE GLYCOSYLASE I"/>
    <property type="match status" value="1"/>
</dbReference>
<accession>K7YQM4</accession>
<dbReference type="RefSeq" id="WP_015088347.1">
    <property type="nucleotide sequence ID" value="NC_019566.1"/>
</dbReference>
<dbReference type="OrthoDB" id="9807664at2"/>
<feature type="binding site" evidence="1">
    <location>
        <position position="23"/>
    </location>
    <ligand>
        <name>Zn(2+)</name>
        <dbReference type="ChEBI" id="CHEBI:29105"/>
    </ligand>
</feature>
<dbReference type="KEGG" id="thal:A1OE_661"/>
<evidence type="ECO:0000313" key="3">
    <source>
        <dbReference type="Proteomes" id="UP000010077"/>
    </source>
</evidence>
<dbReference type="Pfam" id="PF03352">
    <property type="entry name" value="Adenine_glyco"/>
    <property type="match status" value="1"/>
</dbReference>
<name>K7YQM4_9PROT</name>
<dbReference type="InterPro" id="IPR011257">
    <property type="entry name" value="DNA_glycosylase"/>
</dbReference>
<keyword evidence="1" id="KW-0862">Zinc</keyword>
<dbReference type="InterPro" id="IPR052891">
    <property type="entry name" value="DNA-3mA_glycosylase"/>
</dbReference>